<proteinExistence type="predicted"/>
<evidence type="ECO:0000313" key="1">
    <source>
        <dbReference type="EMBL" id="KAJ7714535.1"/>
    </source>
</evidence>
<keyword evidence="2" id="KW-1185">Reference proteome</keyword>
<dbReference type="EMBL" id="JARKIB010000323">
    <property type="protein sequence ID" value="KAJ7714535.1"/>
    <property type="molecule type" value="Genomic_DNA"/>
</dbReference>
<dbReference type="AlphaFoldDB" id="A0AAD7MFK3"/>
<name>A0AAD7MFK3_9AGAR</name>
<comment type="caution">
    <text evidence="1">The sequence shown here is derived from an EMBL/GenBank/DDBJ whole genome shotgun (WGS) entry which is preliminary data.</text>
</comment>
<feature type="non-terminal residue" evidence="1">
    <location>
        <position position="113"/>
    </location>
</feature>
<organism evidence="1 2">
    <name type="scientific">Mycena metata</name>
    <dbReference type="NCBI Taxonomy" id="1033252"/>
    <lineage>
        <taxon>Eukaryota</taxon>
        <taxon>Fungi</taxon>
        <taxon>Dikarya</taxon>
        <taxon>Basidiomycota</taxon>
        <taxon>Agaricomycotina</taxon>
        <taxon>Agaricomycetes</taxon>
        <taxon>Agaricomycetidae</taxon>
        <taxon>Agaricales</taxon>
        <taxon>Marasmiineae</taxon>
        <taxon>Mycenaceae</taxon>
        <taxon>Mycena</taxon>
    </lineage>
</organism>
<gene>
    <name evidence="1" type="ORF">B0H16DRAFT_1618262</name>
</gene>
<protein>
    <submittedName>
        <fullName evidence="1">Uncharacterized protein</fullName>
    </submittedName>
</protein>
<evidence type="ECO:0000313" key="2">
    <source>
        <dbReference type="Proteomes" id="UP001215598"/>
    </source>
</evidence>
<dbReference type="Proteomes" id="UP001215598">
    <property type="component" value="Unassembled WGS sequence"/>
</dbReference>
<accession>A0AAD7MFK3</accession>
<reference evidence="1" key="1">
    <citation type="submission" date="2023-03" db="EMBL/GenBank/DDBJ databases">
        <title>Massive genome expansion in bonnet fungi (Mycena s.s.) driven by repeated elements and novel gene families across ecological guilds.</title>
        <authorList>
            <consortium name="Lawrence Berkeley National Laboratory"/>
            <person name="Harder C.B."/>
            <person name="Miyauchi S."/>
            <person name="Viragh M."/>
            <person name="Kuo A."/>
            <person name="Thoen E."/>
            <person name="Andreopoulos B."/>
            <person name="Lu D."/>
            <person name="Skrede I."/>
            <person name="Drula E."/>
            <person name="Henrissat B."/>
            <person name="Morin E."/>
            <person name="Kohler A."/>
            <person name="Barry K."/>
            <person name="LaButti K."/>
            <person name="Morin E."/>
            <person name="Salamov A."/>
            <person name="Lipzen A."/>
            <person name="Mereny Z."/>
            <person name="Hegedus B."/>
            <person name="Baldrian P."/>
            <person name="Stursova M."/>
            <person name="Weitz H."/>
            <person name="Taylor A."/>
            <person name="Grigoriev I.V."/>
            <person name="Nagy L.G."/>
            <person name="Martin F."/>
            <person name="Kauserud H."/>
        </authorList>
    </citation>
    <scope>NUCLEOTIDE SEQUENCE</scope>
    <source>
        <strain evidence="1">CBHHK182m</strain>
    </source>
</reference>
<sequence>KALIVVPRLLSPATRTVGTSCPARGRSICAHSGSCGEGFYLTFKGDVYSFLLNHLRAHLVYPRNETPRISRRSATRRDIGLASLSVGLQDLELTCTVLDYISIHPPSRRVIIL</sequence>